<dbReference type="Proteomes" id="UP001596512">
    <property type="component" value="Unassembled WGS sequence"/>
</dbReference>
<accession>A0ABW2TWA8</accession>
<gene>
    <name evidence="4" type="ORF">ACFQV2_33340</name>
</gene>
<dbReference type="PROSITE" id="PS51257">
    <property type="entry name" value="PROKAR_LIPOPROTEIN"/>
    <property type="match status" value="1"/>
</dbReference>
<protein>
    <recommendedName>
        <fullName evidence="3">Lipoprotein LpqB N-terminal domain-containing protein</fullName>
    </recommendedName>
</protein>
<feature type="region of interest" description="Disordered" evidence="1">
    <location>
        <begin position="222"/>
        <end position="246"/>
    </location>
</feature>
<proteinExistence type="predicted"/>
<sequence length="246" mass="27054">MTRPLLALLALALLAGCATIPPSTQPKVVLDNPGEAAAPISGPSPDLDPFSLVREFLYNAGNIRAARTYLTEQAQQTWPGEELPRIIADSPTYRPELSSAGVPESQDPNTKVITLTTQELGSLKPDGSYFPAVDGGEQQDRLILQRQQDNQWRIAQPPPDWLITKSRFEIAFRRVNLQFFDPGQKVLVPDPAGSPSSRARRWSAGSSTCCWPVRRRACATRSSPRWRASRRAPTSSRTATARYGST</sequence>
<dbReference type="InterPro" id="IPR059026">
    <property type="entry name" value="LpqB_N"/>
</dbReference>
<evidence type="ECO:0000313" key="4">
    <source>
        <dbReference type="EMBL" id="MFC7617576.1"/>
    </source>
</evidence>
<reference evidence="5" key="1">
    <citation type="journal article" date="2019" name="Int. J. Syst. Evol. Microbiol.">
        <title>The Global Catalogue of Microorganisms (GCM) 10K type strain sequencing project: providing services to taxonomists for standard genome sequencing and annotation.</title>
        <authorList>
            <consortium name="The Broad Institute Genomics Platform"/>
            <consortium name="The Broad Institute Genome Sequencing Center for Infectious Disease"/>
            <person name="Wu L."/>
            <person name="Ma J."/>
        </authorList>
    </citation>
    <scope>NUCLEOTIDE SEQUENCE [LARGE SCALE GENOMIC DNA]</scope>
    <source>
        <strain evidence="5">JCM 17695</strain>
    </source>
</reference>
<name>A0ABW2TWA8_9PSEU</name>
<feature type="chain" id="PRO_5047462056" description="Lipoprotein LpqB N-terminal domain-containing protein" evidence="2">
    <location>
        <begin position="21"/>
        <end position="246"/>
    </location>
</feature>
<evidence type="ECO:0000256" key="1">
    <source>
        <dbReference type="SAM" id="MobiDB-lite"/>
    </source>
</evidence>
<organism evidence="4 5">
    <name type="scientific">Actinokineospora soli</name>
    <dbReference type="NCBI Taxonomy" id="1048753"/>
    <lineage>
        <taxon>Bacteria</taxon>
        <taxon>Bacillati</taxon>
        <taxon>Actinomycetota</taxon>
        <taxon>Actinomycetes</taxon>
        <taxon>Pseudonocardiales</taxon>
        <taxon>Pseudonocardiaceae</taxon>
        <taxon>Actinokineospora</taxon>
    </lineage>
</organism>
<keyword evidence="2" id="KW-0732">Signal</keyword>
<evidence type="ECO:0000313" key="5">
    <source>
        <dbReference type="Proteomes" id="UP001596512"/>
    </source>
</evidence>
<dbReference type="Pfam" id="PF25976">
    <property type="entry name" value="LpqB_N"/>
    <property type="match status" value="1"/>
</dbReference>
<feature type="signal peptide" evidence="2">
    <location>
        <begin position="1"/>
        <end position="20"/>
    </location>
</feature>
<comment type="caution">
    <text evidence="4">The sequence shown here is derived from an EMBL/GenBank/DDBJ whole genome shotgun (WGS) entry which is preliminary data.</text>
</comment>
<dbReference type="EMBL" id="JBHTEY010000004">
    <property type="protein sequence ID" value="MFC7617576.1"/>
    <property type="molecule type" value="Genomic_DNA"/>
</dbReference>
<evidence type="ECO:0000259" key="3">
    <source>
        <dbReference type="Pfam" id="PF25976"/>
    </source>
</evidence>
<feature type="domain" description="Lipoprotein LpqB N-terminal" evidence="3">
    <location>
        <begin position="42"/>
        <end position="169"/>
    </location>
</feature>
<evidence type="ECO:0000256" key="2">
    <source>
        <dbReference type="SAM" id="SignalP"/>
    </source>
</evidence>
<keyword evidence="5" id="KW-1185">Reference proteome</keyword>